<evidence type="ECO:0000256" key="1">
    <source>
        <dbReference type="SAM" id="Phobius"/>
    </source>
</evidence>
<gene>
    <name evidence="2" type="ORF">AC3_A0561</name>
</gene>
<dbReference type="EMBL" id="ABDW01000012">
    <property type="protein sequence ID" value="EDT15169.1"/>
    <property type="molecule type" value="Genomic_DNA"/>
</dbReference>
<feature type="transmembrane region" description="Helical" evidence="1">
    <location>
        <begin position="20"/>
        <end position="37"/>
    </location>
</feature>
<sequence>MENFIMFAIGIYMFNIDHWVFRFVRTGLYGLITIYLIRNLKAFNLENVLLIFT</sequence>
<keyword evidence="1" id="KW-1133">Transmembrane helix</keyword>
<reference evidence="2 3" key="1">
    <citation type="submission" date="2007-07" db="EMBL/GenBank/DDBJ databases">
        <title>Annotation of Clostridium perfringens E str. JGS1987.</title>
        <authorList>
            <person name="Paulsen I."/>
            <person name="Sebastian Y."/>
        </authorList>
    </citation>
    <scope>NUCLEOTIDE SEQUENCE [LARGE SCALE GENOMIC DNA]</scope>
    <source>
        <strain evidence="3">E str. JGS1987</strain>
    </source>
</reference>
<protein>
    <submittedName>
        <fullName evidence="2">Uncharacterized protein</fullName>
    </submittedName>
</protein>
<keyword evidence="1" id="KW-0472">Membrane</keyword>
<name>B1BSX7_CLOPF</name>
<organism evidence="2 3">
    <name type="scientific">Clostridium perfringens E str. JGS1987</name>
    <dbReference type="NCBI Taxonomy" id="451755"/>
    <lineage>
        <taxon>Bacteria</taxon>
        <taxon>Bacillati</taxon>
        <taxon>Bacillota</taxon>
        <taxon>Clostridia</taxon>
        <taxon>Eubacteriales</taxon>
        <taxon>Clostridiaceae</taxon>
        <taxon>Clostridium</taxon>
    </lineage>
</organism>
<evidence type="ECO:0000313" key="3">
    <source>
        <dbReference type="Proteomes" id="UP000005337"/>
    </source>
</evidence>
<dbReference type="RefSeq" id="WP_003463272.1">
    <property type="nucleotide sequence ID" value="NZ_ABDW01000012.1"/>
</dbReference>
<comment type="caution">
    <text evidence="2">The sequence shown here is derived from an EMBL/GenBank/DDBJ whole genome shotgun (WGS) entry which is preliminary data.</text>
</comment>
<accession>B1BSX7</accession>
<proteinExistence type="predicted"/>
<dbReference type="Proteomes" id="UP000005337">
    <property type="component" value="Unassembled WGS sequence"/>
</dbReference>
<evidence type="ECO:0000313" key="2">
    <source>
        <dbReference type="EMBL" id="EDT15169.1"/>
    </source>
</evidence>
<keyword evidence="1" id="KW-0812">Transmembrane</keyword>
<dbReference type="AlphaFoldDB" id="B1BSX7"/>